<dbReference type="Proteomes" id="UP000009183">
    <property type="component" value="Chromosome 6"/>
</dbReference>
<proteinExistence type="predicted"/>
<dbReference type="InParanoid" id="D7SL62"/>
<organism evidence="1 2">
    <name type="scientific">Vitis vinifera</name>
    <name type="common">Grape</name>
    <dbReference type="NCBI Taxonomy" id="29760"/>
    <lineage>
        <taxon>Eukaryota</taxon>
        <taxon>Viridiplantae</taxon>
        <taxon>Streptophyta</taxon>
        <taxon>Embryophyta</taxon>
        <taxon>Tracheophyta</taxon>
        <taxon>Spermatophyta</taxon>
        <taxon>Magnoliopsida</taxon>
        <taxon>eudicotyledons</taxon>
        <taxon>Gunneridae</taxon>
        <taxon>Pentapetalae</taxon>
        <taxon>rosids</taxon>
        <taxon>Vitales</taxon>
        <taxon>Vitaceae</taxon>
        <taxon>Viteae</taxon>
        <taxon>Vitis</taxon>
    </lineage>
</organism>
<accession>D7SL62</accession>
<evidence type="ECO:0000313" key="2">
    <source>
        <dbReference type="Proteomes" id="UP000009183"/>
    </source>
</evidence>
<keyword evidence="2" id="KW-1185">Reference proteome</keyword>
<evidence type="ECO:0000313" key="1">
    <source>
        <dbReference type="EMBL" id="CBI16390.3"/>
    </source>
</evidence>
<protein>
    <submittedName>
        <fullName evidence="1">Uncharacterized protein</fullName>
    </submittedName>
</protein>
<dbReference type="AlphaFoldDB" id="D7SL62"/>
<gene>
    <name evidence="1" type="ordered locus">VIT_06s0004g02010</name>
</gene>
<dbReference type="EMBL" id="FN594951">
    <property type="protein sequence ID" value="CBI16390.3"/>
    <property type="molecule type" value="Genomic_DNA"/>
</dbReference>
<name>D7SL62_VITVI</name>
<dbReference type="HOGENOM" id="CLU_3161049_0_0_1"/>
<dbReference type="PaxDb" id="29760-VIT_06s0004g02010.t01"/>
<sequence>MEREPEVTSVVVIYSNKEAVMMEKVGAVAVIYSNKEVVMMEKVGMQKY</sequence>
<reference evidence="2" key="1">
    <citation type="journal article" date="2007" name="Nature">
        <title>The grapevine genome sequence suggests ancestral hexaploidization in major angiosperm phyla.</title>
        <authorList>
            <consortium name="The French-Italian Public Consortium for Grapevine Genome Characterization."/>
            <person name="Jaillon O."/>
            <person name="Aury J.-M."/>
            <person name="Noel B."/>
            <person name="Policriti A."/>
            <person name="Clepet C."/>
            <person name="Casagrande A."/>
            <person name="Choisne N."/>
            <person name="Aubourg S."/>
            <person name="Vitulo N."/>
            <person name="Jubin C."/>
            <person name="Vezzi A."/>
            <person name="Legeai F."/>
            <person name="Hugueney P."/>
            <person name="Dasilva C."/>
            <person name="Horner D."/>
            <person name="Mica E."/>
            <person name="Jublot D."/>
            <person name="Poulain J."/>
            <person name="Bruyere C."/>
            <person name="Billault A."/>
            <person name="Segurens B."/>
            <person name="Gouyvenoux M."/>
            <person name="Ugarte E."/>
            <person name="Cattonaro F."/>
            <person name="Anthouard V."/>
            <person name="Vico V."/>
            <person name="Del Fabbro C."/>
            <person name="Alaux M."/>
            <person name="Di Gaspero G."/>
            <person name="Dumas V."/>
            <person name="Felice N."/>
            <person name="Paillard S."/>
            <person name="Juman I."/>
            <person name="Moroldo M."/>
            <person name="Scalabrin S."/>
            <person name="Canaguier A."/>
            <person name="Le Clainche I."/>
            <person name="Malacrida G."/>
            <person name="Durand E."/>
            <person name="Pesole G."/>
            <person name="Laucou V."/>
            <person name="Chatelet P."/>
            <person name="Merdinoglu D."/>
            <person name="Delledonne M."/>
            <person name="Pezzotti M."/>
            <person name="Lecharny A."/>
            <person name="Scarpelli C."/>
            <person name="Artiguenave F."/>
            <person name="Pe M.E."/>
            <person name="Valle G."/>
            <person name="Morgante M."/>
            <person name="Caboche M."/>
            <person name="Adam-Blondon A.-F."/>
            <person name="Weissenbach J."/>
            <person name="Quetier F."/>
            <person name="Wincker P."/>
        </authorList>
    </citation>
    <scope>NUCLEOTIDE SEQUENCE [LARGE SCALE GENOMIC DNA]</scope>
    <source>
        <strain evidence="2">cv. Pinot noir / PN40024</strain>
    </source>
</reference>